<feature type="binding site" evidence="5">
    <location>
        <position position="519"/>
    </location>
    <ligand>
        <name>Fe cation</name>
        <dbReference type="ChEBI" id="CHEBI:24875"/>
        <note>catalytic</note>
    </ligand>
</feature>
<dbReference type="GO" id="GO:0016121">
    <property type="term" value="P:carotene catabolic process"/>
    <property type="evidence" value="ECO:0007669"/>
    <property type="project" value="TreeGrafter"/>
</dbReference>
<accession>M2N815</accession>
<dbReference type="PANTHER" id="PTHR10543">
    <property type="entry name" value="BETA-CAROTENE DIOXYGENASE"/>
    <property type="match status" value="1"/>
</dbReference>
<evidence type="ECO:0000256" key="4">
    <source>
        <dbReference type="ARBA" id="ARBA00023004"/>
    </source>
</evidence>
<dbReference type="STRING" id="717646.M2N815"/>
<evidence type="ECO:0000313" key="6">
    <source>
        <dbReference type="EMBL" id="EMD00259.1"/>
    </source>
</evidence>
<feature type="binding site" evidence="5">
    <location>
        <position position="312"/>
    </location>
    <ligand>
        <name>Fe cation</name>
        <dbReference type="ChEBI" id="CHEBI:24875"/>
        <note>catalytic</note>
    </ligand>
</feature>
<comment type="similarity">
    <text evidence="1">Belongs to the carotenoid oxygenase family.</text>
</comment>
<keyword evidence="7" id="KW-1185">Reference proteome</keyword>
<evidence type="ECO:0000313" key="7">
    <source>
        <dbReference type="Proteomes" id="UP000011761"/>
    </source>
</evidence>
<dbReference type="InterPro" id="IPR004294">
    <property type="entry name" value="Carotenoid_Oase"/>
</dbReference>
<dbReference type="Pfam" id="PF03055">
    <property type="entry name" value="RPE65"/>
    <property type="match status" value="1"/>
</dbReference>
<evidence type="ECO:0000256" key="5">
    <source>
        <dbReference type="PIRSR" id="PIRSR604294-1"/>
    </source>
</evidence>
<comment type="cofactor">
    <cofactor evidence="5">
        <name>Fe(2+)</name>
        <dbReference type="ChEBI" id="CHEBI:29033"/>
    </cofactor>
    <text evidence="5">Binds 1 Fe(2+) ion per subunit.</text>
</comment>
<dbReference type="GO" id="GO:0010436">
    <property type="term" value="F:carotenoid dioxygenase activity"/>
    <property type="evidence" value="ECO:0007669"/>
    <property type="project" value="TreeGrafter"/>
</dbReference>
<reference evidence="6 7" key="1">
    <citation type="journal article" date="2012" name="PLoS Pathog.">
        <title>Diverse lifestyles and strategies of plant pathogenesis encoded in the genomes of eighteen Dothideomycetes fungi.</title>
        <authorList>
            <person name="Ohm R.A."/>
            <person name="Feau N."/>
            <person name="Henrissat B."/>
            <person name="Schoch C.L."/>
            <person name="Horwitz B.A."/>
            <person name="Barry K.W."/>
            <person name="Condon B.J."/>
            <person name="Copeland A.C."/>
            <person name="Dhillon B."/>
            <person name="Glaser F."/>
            <person name="Hesse C.N."/>
            <person name="Kosti I."/>
            <person name="LaButti K."/>
            <person name="Lindquist E.A."/>
            <person name="Lucas S."/>
            <person name="Salamov A.A."/>
            <person name="Bradshaw R.E."/>
            <person name="Ciuffetti L."/>
            <person name="Hamelin R.C."/>
            <person name="Kema G.H.J."/>
            <person name="Lawrence C."/>
            <person name="Scott J.A."/>
            <person name="Spatafora J.W."/>
            <person name="Turgeon B.G."/>
            <person name="de Wit P.J.G.M."/>
            <person name="Zhong S."/>
            <person name="Goodwin S.B."/>
            <person name="Grigoriev I.V."/>
        </authorList>
    </citation>
    <scope>NUCLEOTIDE SEQUENCE [LARGE SCALE GENOMIC DNA]</scope>
    <source>
        <strain evidence="6 7">UAMH 10762</strain>
    </source>
</reference>
<evidence type="ECO:0000256" key="2">
    <source>
        <dbReference type="ARBA" id="ARBA00022723"/>
    </source>
</evidence>
<dbReference type="Proteomes" id="UP000011761">
    <property type="component" value="Unassembled WGS sequence"/>
</dbReference>
<evidence type="ECO:0000256" key="3">
    <source>
        <dbReference type="ARBA" id="ARBA00023002"/>
    </source>
</evidence>
<keyword evidence="3" id="KW-0560">Oxidoreductase</keyword>
<dbReference type="OMA" id="YACGFRH"/>
<name>M2N815_BAUPA</name>
<evidence type="ECO:0000256" key="1">
    <source>
        <dbReference type="ARBA" id="ARBA00006787"/>
    </source>
</evidence>
<gene>
    <name evidence="6" type="ORF">BAUCODRAFT_63561</name>
</gene>
<protein>
    <recommendedName>
        <fullName evidence="8">Carotenoid oxygenase</fullName>
    </recommendedName>
</protein>
<feature type="binding site" evidence="5">
    <location>
        <position position="244"/>
    </location>
    <ligand>
        <name>Fe cation</name>
        <dbReference type="ChEBI" id="CHEBI:24875"/>
        <note>catalytic</note>
    </ligand>
</feature>
<dbReference type="OrthoDB" id="407010at2759"/>
<dbReference type="HOGENOM" id="CLU_016472_5_0_1"/>
<organism evidence="6 7">
    <name type="scientific">Baudoinia panamericana (strain UAMH 10762)</name>
    <name type="common">Angels' share fungus</name>
    <name type="synonym">Baudoinia compniacensis (strain UAMH 10762)</name>
    <dbReference type="NCBI Taxonomy" id="717646"/>
    <lineage>
        <taxon>Eukaryota</taxon>
        <taxon>Fungi</taxon>
        <taxon>Dikarya</taxon>
        <taxon>Ascomycota</taxon>
        <taxon>Pezizomycotina</taxon>
        <taxon>Dothideomycetes</taxon>
        <taxon>Dothideomycetidae</taxon>
        <taxon>Mycosphaerellales</taxon>
        <taxon>Teratosphaeriaceae</taxon>
        <taxon>Baudoinia</taxon>
    </lineage>
</organism>
<evidence type="ECO:0008006" key="8">
    <source>
        <dbReference type="Google" id="ProtNLM"/>
    </source>
</evidence>
<dbReference type="KEGG" id="bcom:BAUCODRAFT_63561"/>
<dbReference type="GO" id="GO:0046872">
    <property type="term" value="F:metal ion binding"/>
    <property type="evidence" value="ECO:0007669"/>
    <property type="project" value="UniProtKB-KW"/>
</dbReference>
<keyword evidence="2 5" id="KW-0479">Metal-binding</keyword>
<dbReference type="EMBL" id="KB445551">
    <property type="protein sequence ID" value="EMD00259.1"/>
    <property type="molecule type" value="Genomic_DNA"/>
</dbReference>
<dbReference type="PANTHER" id="PTHR10543:SF24">
    <property type="entry name" value="CAROTENOID ISOMEROOXYGENASE"/>
    <property type="match status" value="1"/>
</dbReference>
<sequence length="527" mass="58398">MATESTHFNNWPNAAGFQVEAEQREPVELKVTGKFPSAAAGTLLRTGPSSYKAGKMRLSHWFDGFTQVYRFQLIEQPDGSCKVMFNSRRQVDAQLEKARQTGRLEGFTFGQKRDPCVGFFGKLKAMFEPGTDGLPNELNIGVTIRPSTRGADGELEARTDSATSKILDSETLEPIGLSDQTKLHPDLVGPLSCAHAQLDPANGDSYNYNLHLGLVATYRVFRTSAQTGETDIIATFTGVPKYVHSFMLTENYVVLCLWTAQYTSLKLLWERNLLDAINPFDPKVKAQWFVIDRKGGRGLVKQFESPAMFCFHTINAFEQTQGNGSTGIIADLIEYPTLDVLHKLYYDNLVSNSAGAKAWAGTTRGDQSRPRIARYHLSNISNAQSWNAAKDKAVVTERVVYIDGNAIGELPTMHPDFKTKQHRYVYGICDRGLSSFSDGIAKTDMQTQQTTYWSRDKHTPGEAIFVVDPRRPDHEDGGWLLSCVLDGELGTSYLLCLDAATMTEVARAEGDASWGIGFHGTHVPGRL</sequence>
<feature type="binding site" evidence="5">
    <location>
        <position position="195"/>
    </location>
    <ligand>
        <name>Fe cation</name>
        <dbReference type="ChEBI" id="CHEBI:24875"/>
        <note>catalytic</note>
    </ligand>
</feature>
<dbReference type="GeneID" id="19116083"/>
<keyword evidence="4 5" id="KW-0408">Iron</keyword>
<proteinExistence type="inferred from homology"/>
<dbReference type="AlphaFoldDB" id="M2N815"/>
<dbReference type="RefSeq" id="XP_007672759.1">
    <property type="nucleotide sequence ID" value="XM_007674569.1"/>
</dbReference>
<dbReference type="eggNOG" id="KOG1285">
    <property type="taxonomic scope" value="Eukaryota"/>
</dbReference>